<dbReference type="SUPFAM" id="SSF117281">
    <property type="entry name" value="Kelch motif"/>
    <property type="match status" value="1"/>
</dbReference>
<protein>
    <recommendedName>
        <fullName evidence="2">Galactose oxidase</fullName>
    </recommendedName>
</protein>
<dbReference type="Gene3D" id="2.120.10.80">
    <property type="entry name" value="Kelch-type beta propeller"/>
    <property type="match status" value="1"/>
</dbReference>
<comment type="caution">
    <text evidence="1">The sequence shown here is derived from an EMBL/GenBank/DDBJ whole genome shotgun (WGS) entry which is preliminary data.</text>
</comment>
<dbReference type="EMBL" id="BARS01055601">
    <property type="protein sequence ID" value="GAG47245.1"/>
    <property type="molecule type" value="Genomic_DNA"/>
</dbReference>
<sequence>GVDWKKVHPVTSHWAPRGMIGGNVVFKNRMWILGGGTYDTPDIPERNFYNDVWSSADGIHWECHLESALWNPRQYHDVAVFDDHMWVMEGYVEGIGNVKDVWYSADGINWHELPDTPWNPRHAASVFVYDNALWMVAGNNMEKDVWKLQKC</sequence>
<dbReference type="AlphaFoldDB" id="X0XV60"/>
<name>X0XV60_9ZZZZ</name>
<dbReference type="InterPro" id="IPR015915">
    <property type="entry name" value="Kelch-typ_b-propeller"/>
</dbReference>
<evidence type="ECO:0000313" key="1">
    <source>
        <dbReference type="EMBL" id="GAG47245.1"/>
    </source>
</evidence>
<proteinExistence type="predicted"/>
<organism evidence="1">
    <name type="scientific">marine sediment metagenome</name>
    <dbReference type="NCBI Taxonomy" id="412755"/>
    <lineage>
        <taxon>unclassified sequences</taxon>
        <taxon>metagenomes</taxon>
        <taxon>ecological metagenomes</taxon>
    </lineage>
</organism>
<reference evidence="1" key="1">
    <citation type="journal article" date="2014" name="Front. Microbiol.">
        <title>High frequency of phylogenetically diverse reductive dehalogenase-homologous genes in deep subseafloor sedimentary metagenomes.</title>
        <authorList>
            <person name="Kawai M."/>
            <person name="Futagami T."/>
            <person name="Toyoda A."/>
            <person name="Takaki Y."/>
            <person name="Nishi S."/>
            <person name="Hori S."/>
            <person name="Arai W."/>
            <person name="Tsubouchi T."/>
            <person name="Morono Y."/>
            <person name="Uchiyama I."/>
            <person name="Ito T."/>
            <person name="Fujiyama A."/>
            <person name="Inagaki F."/>
            <person name="Takami H."/>
        </authorList>
    </citation>
    <scope>NUCLEOTIDE SEQUENCE</scope>
    <source>
        <strain evidence="1">Expedition CK06-06</strain>
    </source>
</reference>
<accession>X0XV60</accession>
<evidence type="ECO:0008006" key="2">
    <source>
        <dbReference type="Google" id="ProtNLM"/>
    </source>
</evidence>
<gene>
    <name evidence="1" type="ORF">S01H1_82062</name>
</gene>
<feature type="non-terminal residue" evidence="1">
    <location>
        <position position="1"/>
    </location>
</feature>